<accession>A0A2H0UVD6</accession>
<evidence type="ECO:0000256" key="1">
    <source>
        <dbReference type="SAM" id="Phobius"/>
    </source>
</evidence>
<keyword evidence="1" id="KW-1133">Transmembrane helix</keyword>
<comment type="caution">
    <text evidence="2">The sequence shown here is derived from an EMBL/GenBank/DDBJ whole genome shotgun (WGS) entry which is preliminary data.</text>
</comment>
<feature type="transmembrane region" description="Helical" evidence="1">
    <location>
        <begin position="7"/>
        <end position="25"/>
    </location>
</feature>
<sequence length="131" mass="14614">MSKNLKTVLYFAVVLAVAVLVYFNYSSPSVFLPKVPEKTWVQIDPRQCNMNPWQEVVIDEPAPADDDSLIRSYYASQNVEVFDIKRKVTQEVVCLACSCPTGETVYLLVSNGDVNSMLAFGFQLSNPDGQP</sequence>
<protein>
    <submittedName>
        <fullName evidence="2">Uncharacterized protein</fullName>
    </submittedName>
</protein>
<reference evidence="3" key="1">
    <citation type="submission" date="2017-09" db="EMBL/GenBank/DDBJ databases">
        <title>Depth-based differentiation of microbial function through sediment-hosted aquifers and enrichment of novel symbionts in the deep terrestrial subsurface.</title>
        <authorList>
            <person name="Probst A.J."/>
            <person name="Ladd B."/>
            <person name="Jarett J.K."/>
            <person name="Geller-Mcgrath D.E."/>
            <person name="Sieber C.M.K."/>
            <person name="Emerson J.B."/>
            <person name="Anantharaman K."/>
            <person name="Thomas B.C."/>
            <person name="Malmstrom R."/>
            <person name="Stieglmeier M."/>
            <person name="Klingl A."/>
            <person name="Woyke T."/>
            <person name="Ryan C.M."/>
            <person name="Banfield J.F."/>
        </authorList>
    </citation>
    <scope>NUCLEOTIDE SEQUENCE [LARGE SCALE GENOMIC DNA]</scope>
</reference>
<dbReference type="EMBL" id="PFAZ01000001">
    <property type="protein sequence ID" value="PIR89626.1"/>
    <property type="molecule type" value="Genomic_DNA"/>
</dbReference>
<gene>
    <name evidence="2" type="ORF">COU07_01915</name>
</gene>
<keyword evidence="1" id="KW-0472">Membrane</keyword>
<dbReference type="AlphaFoldDB" id="A0A2H0UVD6"/>
<evidence type="ECO:0000313" key="2">
    <source>
        <dbReference type="EMBL" id="PIR89626.1"/>
    </source>
</evidence>
<proteinExistence type="predicted"/>
<organism evidence="2 3">
    <name type="scientific">Candidatus Harrisonbacteria bacterium CG10_big_fil_rev_8_21_14_0_10_40_38</name>
    <dbReference type="NCBI Taxonomy" id="1974583"/>
    <lineage>
        <taxon>Bacteria</taxon>
        <taxon>Candidatus Harrisoniibacteriota</taxon>
    </lineage>
</organism>
<evidence type="ECO:0000313" key="3">
    <source>
        <dbReference type="Proteomes" id="UP000231157"/>
    </source>
</evidence>
<keyword evidence="1" id="KW-0812">Transmembrane</keyword>
<dbReference type="Proteomes" id="UP000231157">
    <property type="component" value="Unassembled WGS sequence"/>
</dbReference>
<name>A0A2H0UVD6_9BACT</name>